<dbReference type="InterPro" id="IPR002931">
    <property type="entry name" value="Transglutaminase-like"/>
</dbReference>
<accession>A0ABQ1SFD8</accession>
<dbReference type="SUPFAM" id="SSF54001">
    <property type="entry name" value="Cysteine proteinases"/>
    <property type="match status" value="1"/>
</dbReference>
<name>A0ABQ1SFD8_9FLAO</name>
<feature type="domain" description="Transglutaminase-like" evidence="1">
    <location>
        <begin position="273"/>
        <end position="375"/>
    </location>
</feature>
<proteinExistence type="predicted"/>
<keyword evidence="4" id="KW-1185">Reference proteome</keyword>
<evidence type="ECO:0000259" key="1">
    <source>
        <dbReference type="Pfam" id="PF01841"/>
    </source>
</evidence>
<dbReference type="Gene3D" id="2.60.40.3140">
    <property type="match status" value="1"/>
</dbReference>
<dbReference type="Proteomes" id="UP000599179">
    <property type="component" value="Unassembled WGS sequence"/>
</dbReference>
<dbReference type="InterPro" id="IPR038765">
    <property type="entry name" value="Papain-like_cys_pep_sf"/>
</dbReference>
<sequence>MKNLTYLLFFVFAMAFSQKDDNQSTVVTNLMGGANSIVLHQKIDITISAYNKMQIDELKEVLVLNEKGMSGVGAVEFYSDNTKVKSIEAIAYDTNGEKLEKFKKRDFKDVSAVTSGTMYSDDRVLYLDYEPKDFPVKIVYTSEIQTSNTAFIRPFVPVSSYNQAVLKKSFKIVNESDAALRFHKNTHAKEKVKDSIYGNTYLFSIQNLEAVQKESYSPSLSTFTPKIMFALSKFELEGVKGEASNWESFGKWQNENLLNNVNQLPESTIIAVQNLVSDLETVEEKAKAIYQYVQDNTRYISLQIGIGGWKPSPAGEVDISKYGDCKGLTNYTKSLLQVAGIESNYCVVQSGREISDLEKDFASMQGNHVILNIPVENQEDIWLECTSQKMPFNFLGSFTDNRNVLAVGNKGGKILKTPAYIENDNFQGTQAIIDIENEMLKAEVMIETQGTQYQSHFFLANADPSRVERYYSSIWSHLKRLNINDYSFINNKEDIIFSESLNVDVQNYFKKYGNDLVFNAIPFNRLSFGIKEDGERKNPFVVSRGFVDNDVYQFNMDELQLNALPENIVIKNKFGEYSLQFELNNAVFIVRRNLQLNHNEYEKTDFSDFVNFINQIENYENTKISFHY</sequence>
<comment type="caution">
    <text evidence="3">The sequence shown here is derived from an EMBL/GenBank/DDBJ whole genome shotgun (WGS) entry which is preliminary data.</text>
</comment>
<dbReference type="Pfam" id="PF01841">
    <property type="entry name" value="Transglut_core"/>
    <property type="match status" value="1"/>
</dbReference>
<feature type="domain" description="DUF3857" evidence="2">
    <location>
        <begin position="59"/>
        <end position="211"/>
    </location>
</feature>
<organism evidence="3 4">
    <name type="scientific">Psychroflexus planctonicus</name>
    <dbReference type="NCBI Taxonomy" id="1526575"/>
    <lineage>
        <taxon>Bacteria</taxon>
        <taxon>Pseudomonadati</taxon>
        <taxon>Bacteroidota</taxon>
        <taxon>Flavobacteriia</taxon>
        <taxon>Flavobacteriales</taxon>
        <taxon>Flavobacteriaceae</taxon>
        <taxon>Psychroflexus</taxon>
    </lineage>
</organism>
<dbReference type="EMBL" id="BMGM01000003">
    <property type="protein sequence ID" value="GGE30028.1"/>
    <property type="molecule type" value="Genomic_DNA"/>
</dbReference>
<evidence type="ECO:0000313" key="4">
    <source>
        <dbReference type="Proteomes" id="UP000599179"/>
    </source>
</evidence>
<reference evidence="4" key="1">
    <citation type="journal article" date="2019" name="Int. J. Syst. Evol. Microbiol.">
        <title>The Global Catalogue of Microorganisms (GCM) 10K type strain sequencing project: providing services to taxonomists for standard genome sequencing and annotation.</title>
        <authorList>
            <consortium name="The Broad Institute Genomics Platform"/>
            <consortium name="The Broad Institute Genome Sequencing Center for Infectious Disease"/>
            <person name="Wu L."/>
            <person name="Ma J."/>
        </authorList>
    </citation>
    <scope>NUCLEOTIDE SEQUENCE [LARGE SCALE GENOMIC DNA]</scope>
    <source>
        <strain evidence="4">CGMCC 1.12931</strain>
    </source>
</reference>
<dbReference type="InterPro" id="IPR024618">
    <property type="entry name" value="DUF3857"/>
</dbReference>
<evidence type="ECO:0000313" key="3">
    <source>
        <dbReference type="EMBL" id="GGE30028.1"/>
    </source>
</evidence>
<gene>
    <name evidence="3" type="ORF">GCM10010832_08130</name>
</gene>
<dbReference type="Gene3D" id="3.10.620.30">
    <property type="match status" value="1"/>
</dbReference>
<protein>
    <recommendedName>
        <fullName evidence="5">DUF3857 domain-containing protein</fullName>
    </recommendedName>
</protein>
<evidence type="ECO:0008006" key="5">
    <source>
        <dbReference type="Google" id="ProtNLM"/>
    </source>
</evidence>
<dbReference type="Pfam" id="PF12969">
    <property type="entry name" value="DUF3857"/>
    <property type="match status" value="1"/>
</dbReference>
<dbReference type="Gene3D" id="2.60.120.1130">
    <property type="match status" value="1"/>
</dbReference>
<evidence type="ECO:0000259" key="2">
    <source>
        <dbReference type="Pfam" id="PF12969"/>
    </source>
</evidence>
<dbReference type="RefSeq" id="WP_188457821.1">
    <property type="nucleotide sequence ID" value="NZ_BMGM01000003.1"/>
</dbReference>